<accession>A0ABS0QDK8</accession>
<keyword evidence="2" id="KW-0378">Hydrolase</keyword>
<dbReference type="SUPFAM" id="SSF52980">
    <property type="entry name" value="Restriction endonuclease-like"/>
    <property type="match status" value="1"/>
</dbReference>
<evidence type="ECO:0000313" key="2">
    <source>
        <dbReference type="EMBL" id="MBH8560532.1"/>
    </source>
</evidence>
<evidence type="ECO:0000259" key="1">
    <source>
        <dbReference type="Pfam" id="PF04471"/>
    </source>
</evidence>
<dbReference type="RefSeq" id="WP_198068978.1">
    <property type="nucleotide sequence ID" value="NZ_JAEDAD010000003.1"/>
</dbReference>
<dbReference type="InterPro" id="IPR007560">
    <property type="entry name" value="Restrct_endonuc_IV_Mrr"/>
</dbReference>
<dbReference type="Pfam" id="PF04471">
    <property type="entry name" value="Mrr_cat"/>
    <property type="match status" value="1"/>
</dbReference>
<reference evidence="2 3" key="1">
    <citation type="submission" date="2020-12" db="EMBL/GenBank/DDBJ databases">
        <title>Hymenobacter sp.</title>
        <authorList>
            <person name="Kim M.K."/>
        </authorList>
    </citation>
    <scope>NUCLEOTIDE SEQUENCE [LARGE SCALE GENOMIC DNA]</scope>
    <source>
        <strain evidence="2 3">BT442</strain>
    </source>
</reference>
<dbReference type="GO" id="GO:0004519">
    <property type="term" value="F:endonuclease activity"/>
    <property type="evidence" value="ECO:0007669"/>
    <property type="project" value="UniProtKB-KW"/>
</dbReference>
<feature type="domain" description="Restriction endonuclease type IV Mrr" evidence="1">
    <location>
        <begin position="49"/>
        <end position="124"/>
    </location>
</feature>
<name>A0ABS0QDK8_9BACT</name>
<dbReference type="InterPro" id="IPR011856">
    <property type="entry name" value="tRNA_endonuc-like_dom_sf"/>
</dbReference>
<sequence length="300" mass="34152">MGIQKSPIDELFFELYGYYPNKAGQAYEMLVAAAFKIVTGQKIKYDQHLRGTYSKTDYQIDGLNEDESLAIEAKDYTIDERKVGRPDIQKLQGALSDLNVSGGLFASATDYTRPAEKYADSSNQNPLQKEIELYHIRPSTELDEQGRIKTFIVNINMIVPNFSNGQFNFAWTTSAVQKFEANGLTGKPLKVMLDRFYNEDGSIDCFLMDFTHDNQPLHVNMEDKFADGCWVLPNRYIMHDNELYEIKGIEYKIPYNTTTSTLTIDSEGVPKILIKSEGKIDKLLTDKQFKDLSINNGEIN</sequence>
<dbReference type="EMBL" id="JAEDAE010000016">
    <property type="protein sequence ID" value="MBH8560532.1"/>
    <property type="molecule type" value="Genomic_DNA"/>
</dbReference>
<keyword evidence="2" id="KW-0540">Nuclease</keyword>
<keyword evidence="3" id="KW-1185">Reference proteome</keyword>
<proteinExistence type="predicted"/>
<dbReference type="Proteomes" id="UP000625631">
    <property type="component" value="Unassembled WGS sequence"/>
</dbReference>
<evidence type="ECO:0000313" key="3">
    <source>
        <dbReference type="Proteomes" id="UP000625631"/>
    </source>
</evidence>
<dbReference type="InterPro" id="IPR011335">
    <property type="entry name" value="Restrct_endonuc-II-like"/>
</dbReference>
<organism evidence="2 3">
    <name type="scientific">Hymenobacter negativus</name>
    <dbReference type="NCBI Taxonomy" id="2795026"/>
    <lineage>
        <taxon>Bacteria</taxon>
        <taxon>Pseudomonadati</taxon>
        <taxon>Bacteroidota</taxon>
        <taxon>Cytophagia</taxon>
        <taxon>Cytophagales</taxon>
        <taxon>Hymenobacteraceae</taxon>
        <taxon>Hymenobacter</taxon>
    </lineage>
</organism>
<protein>
    <submittedName>
        <fullName evidence="2">Restriction endonuclease</fullName>
    </submittedName>
</protein>
<dbReference type="Gene3D" id="3.40.1350.10">
    <property type="match status" value="1"/>
</dbReference>
<keyword evidence="2" id="KW-0255">Endonuclease</keyword>
<gene>
    <name evidence="2" type="ORF">I7X13_20920</name>
</gene>
<comment type="caution">
    <text evidence="2">The sequence shown here is derived from an EMBL/GenBank/DDBJ whole genome shotgun (WGS) entry which is preliminary data.</text>
</comment>